<proteinExistence type="predicted"/>
<evidence type="ECO:0000313" key="2">
    <source>
        <dbReference type="Proteomes" id="UP001161325"/>
    </source>
</evidence>
<gene>
    <name evidence="1" type="ORF">rosag_25340</name>
</gene>
<dbReference type="RefSeq" id="WP_284350492.1">
    <property type="nucleotide sequence ID" value="NZ_BRXS01000004.1"/>
</dbReference>
<dbReference type="EMBL" id="BRXS01000004">
    <property type="protein sequence ID" value="GLC26021.1"/>
    <property type="molecule type" value="Genomic_DNA"/>
</dbReference>
<protein>
    <recommendedName>
        <fullName evidence="3">Aminopeptidase</fullName>
    </recommendedName>
</protein>
<name>A0AA37V717_9BACT</name>
<organism evidence="1 2">
    <name type="scientific">Roseisolibacter agri</name>
    <dbReference type="NCBI Taxonomy" id="2014610"/>
    <lineage>
        <taxon>Bacteria</taxon>
        <taxon>Pseudomonadati</taxon>
        <taxon>Gemmatimonadota</taxon>
        <taxon>Gemmatimonadia</taxon>
        <taxon>Gemmatimonadales</taxon>
        <taxon>Gemmatimonadaceae</taxon>
        <taxon>Roseisolibacter</taxon>
    </lineage>
</organism>
<dbReference type="AlphaFoldDB" id="A0AA37V717"/>
<keyword evidence="2" id="KW-1185">Reference proteome</keyword>
<dbReference type="Pfam" id="PF10023">
    <property type="entry name" value="Aminopep"/>
    <property type="match status" value="1"/>
</dbReference>
<dbReference type="Proteomes" id="UP001161325">
    <property type="component" value="Unassembled WGS sequence"/>
</dbReference>
<comment type="caution">
    <text evidence="1">The sequence shown here is derived from an EMBL/GenBank/DDBJ whole genome shotgun (WGS) entry which is preliminary data.</text>
</comment>
<evidence type="ECO:0000313" key="1">
    <source>
        <dbReference type="EMBL" id="GLC26021.1"/>
    </source>
</evidence>
<sequence length="383" mass="42043">MNALNAMNATGAPRRPRRRLRLAAALAAGLVLLALTPTGCFLSRAGYEQGRILARRKPIAQLVEQGGVDARTRDKLRLVLDARRFAVDSLGLDAGRSFTRYTDIGRDTLVLVLSAAHRDRLEAYSWWFPIVGRVPYKGYFDFGAARRAARGLRARGFDVYLRPSSAYSTLGWFDDPLLNTTLQEDSVDLANTVVHELTHNTFYAPGQAVFNESFASFVGAYGSGRYFAVRGDTASARRAESRWADDQLLAGFWQALASRIDSAYAAHPGRTSADSAARVVARDTVYARARQLLADSIGPRLSALGPTRAAAWAARVQLDNASLLARRTYARELGLFEEVLRREGGDVRHAIARIVAVAKASPKDPYAGLRAWLTAPPEPRPLR</sequence>
<evidence type="ECO:0008006" key="3">
    <source>
        <dbReference type="Google" id="ProtNLM"/>
    </source>
</evidence>
<dbReference type="InterPro" id="IPR014553">
    <property type="entry name" value="Aminopept"/>
</dbReference>
<reference evidence="1" key="1">
    <citation type="submission" date="2022-08" db="EMBL/GenBank/DDBJ databases">
        <title>Draft genome sequencing of Roseisolibacter agri AW1220.</title>
        <authorList>
            <person name="Tobiishi Y."/>
            <person name="Tonouchi A."/>
        </authorList>
    </citation>
    <scope>NUCLEOTIDE SEQUENCE</scope>
    <source>
        <strain evidence="1">AW1220</strain>
    </source>
</reference>
<accession>A0AA37V717</accession>